<feature type="region of interest" description="Disordered" evidence="1">
    <location>
        <begin position="123"/>
        <end position="177"/>
    </location>
</feature>
<dbReference type="AlphaFoldDB" id="A0A6J8AAN3"/>
<name>A0A6J8AAN3_MYTCO</name>
<sequence length="177" mass="19600">MAEEFTLEPIQVEDCNIFESQTVIVNDDGSLQIIGVPSDNVAKNSATSMFSGKIKKGGAMSTATSNQRNRPDLLGMYQEQMINNQKLILEQQRAINALTQSVSEIKNACIQNNNKHAPLIASSTHARSRSPNVNTADSFYDNVSEEESERDFESSNEDEDGEPKSKQRKVEIAPSKF</sequence>
<dbReference type="OrthoDB" id="10373435at2759"/>
<evidence type="ECO:0000313" key="2">
    <source>
        <dbReference type="EMBL" id="CAC5365162.1"/>
    </source>
</evidence>
<organism evidence="2 3">
    <name type="scientific">Mytilus coruscus</name>
    <name type="common">Sea mussel</name>
    <dbReference type="NCBI Taxonomy" id="42192"/>
    <lineage>
        <taxon>Eukaryota</taxon>
        <taxon>Metazoa</taxon>
        <taxon>Spiralia</taxon>
        <taxon>Lophotrochozoa</taxon>
        <taxon>Mollusca</taxon>
        <taxon>Bivalvia</taxon>
        <taxon>Autobranchia</taxon>
        <taxon>Pteriomorphia</taxon>
        <taxon>Mytilida</taxon>
        <taxon>Mytiloidea</taxon>
        <taxon>Mytilidae</taxon>
        <taxon>Mytilinae</taxon>
        <taxon>Mytilus</taxon>
    </lineage>
</organism>
<protein>
    <submittedName>
        <fullName evidence="2">Uncharacterized protein</fullName>
    </submittedName>
</protein>
<evidence type="ECO:0000313" key="3">
    <source>
        <dbReference type="Proteomes" id="UP000507470"/>
    </source>
</evidence>
<dbReference type="EMBL" id="CACVKT020001098">
    <property type="protein sequence ID" value="CAC5365162.1"/>
    <property type="molecule type" value="Genomic_DNA"/>
</dbReference>
<feature type="compositionally biased region" description="Acidic residues" evidence="1">
    <location>
        <begin position="143"/>
        <end position="161"/>
    </location>
</feature>
<feature type="compositionally biased region" description="Polar residues" evidence="1">
    <location>
        <begin position="123"/>
        <end position="137"/>
    </location>
</feature>
<feature type="compositionally biased region" description="Basic and acidic residues" evidence="1">
    <location>
        <begin position="162"/>
        <end position="171"/>
    </location>
</feature>
<dbReference type="Proteomes" id="UP000507470">
    <property type="component" value="Unassembled WGS sequence"/>
</dbReference>
<gene>
    <name evidence="2" type="ORF">MCOR_5965</name>
</gene>
<evidence type="ECO:0000256" key="1">
    <source>
        <dbReference type="SAM" id="MobiDB-lite"/>
    </source>
</evidence>
<accession>A0A6J8AAN3</accession>
<reference evidence="2 3" key="1">
    <citation type="submission" date="2020-06" db="EMBL/GenBank/DDBJ databases">
        <authorList>
            <person name="Li R."/>
            <person name="Bekaert M."/>
        </authorList>
    </citation>
    <scope>NUCLEOTIDE SEQUENCE [LARGE SCALE GENOMIC DNA]</scope>
    <source>
        <strain evidence="3">wild</strain>
    </source>
</reference>
<keyword evidence="3" id="KW-1185">Reference proteome</keyword>
<proteinExistence type="predicted"/>